<dbReference type="OrthoDB" id="10432401at2759"/>
<dbReference type="VEuPathDB" id="FungiDB:PAAG_07403"/>
<dbReference type="AlphaFoldDB" id="C1H9G2"/>
<keyword evidence="2" id="KW-0472">Membrane</keyword>
<dbReference type="GeneID" id="9093841"/>
<evidence type="ECO:0000256" key="2">
    <source>
        <dbReference type="SAM" id="Phobius"/>
    </source>
</evidence>
<evidence type="ECO:0000256" key="1">
    <source>
        <dbReference type="SAM" id="MobiDB-lite"/>
    </source>
</evidence>
<keyword evidence="2" id="KW-0812">Transmembrane</keyword>
<dbReference type="EMBL" id="KN294015">
    <property type="protein sequence ID" value="EEH36985.1"/>
    <property type="molecule type" value="Genomic_DNA"/>
</dbReference>
<dbReference type="HOGENOM" id="CLU_2722873_0_0_1"/>
<protein>
    <submittedName>
        <fullName evidence="3">Uncharacterized protein</fullName>
    </submittedName>
</protein>
<evidence type="ECO:0000313" key="4">
    <source>
        <dbReference type="Proteomes" id="UP000002059"/>
    </source>
</evidence>
<reference evidence="3 4" key="1">
    <citation type="journal article" date="2011" name="PLoS Genet.">
        <title>Comparative genomic analysis of human fungal pathogens causing paracoccidioidomycosis.</title>
        <authorList>
            <person name="Desjardins C.A."/>
            <person name="Champion M.D."/>
            <person name="Holder J.W."/>
            <person name="Muszewska A."/>
            <person name="Goldberg J."/>
            <person name="Bailao A.M."/>
            <person name="Brigido M.M."/>
            <person name="Ferreira M.E."/>
            <person name="Garcia A.M."/>
            <person name="Grynberg M."/>
            <person name="Gujja S."/>
            <person name="Heiman D.I."/>
            <person name="Henn M.R."/>
            <person name="Kodira C.D."/>
            <person name="Leon-Narvaez H."/>
            <person name="Longo L.V."/>
            <person name="Ma L.J."/>
            <person name="Malavazi I."/>
            <person name="Matsuo A.L."/>
            <person name="Morais F.V."/>
            <person name="Pereira M."/>
            <person name="Rodriguez-Brito S."/>
            <person name="Sakthikumar S."/>
            <person name="Salem-Izacc S.M."/>
            <person name="Sykes S.M."/>
            <person name="Teixeira M.M."/>
            <person name="Vallejo M.C."/>
            <person name="Walter M.E."/>
            <person name="Yandava C."/>
            <person name="Young S."/>
            <person name="Zeng Q."/>
            <person name="Zucker J."/>
            <person name="Felipe M.S."/>
            <person name="Goldman G.H."/>
            <person name="Haas B.J."/>
            <person name="McEwen J.G."/>
            <person name="Nino-Vega G."/>
            <person name="Puccia R."/>
            <person name="San-Blas G."/>
            <person name="Soares C.M."/>
            <person name="Birren B.W."/>
            <person name="Cuomo C.A."/>
        </authorList>
    </citation>
    <scope>NUCLEOTIDE SEQUENCE [LARGE SCALE GENOMIC DNA]</scope>
    <source>
        <strain evidence="4">ATCC MYA-826 / Pb01</strain>
    </source>
</reference>
<dbReference type="Proteomes" id="UP000002059">
    <property type="component" value="Partially assembled WGS sequence"/>
</dbReference>
<organism evidence="3 4">
    <name type="scientific">Paracoccidioides lutzii (strain ATCC MYA-826 / Pb01)</name>
    <name type="common">Paracoccidioides brasiliensis</name>
    <dbReference type="NCBI Taxonomy" id="502779"/>
    <lineage>
        <taxon>Eukaryota</taxon>
        <taxon>Fungi</taxon>
        <taxon>Dikarya</taxon>
        <taxon>Ascomycota</taxon>
        <taxon>Pezizomycotina</taxon>
        <taxon>Eurotiomycetes</taxon>
        <taxon>Eurotiomycetidae</taxon>
        <taxon>Onygenales</taxon>
        <taxon>Ajellomycetaceae</taxon>
        <taxon>Paracoccidioides</taxon>
    </lineage>
</organism>
<accession>C1H9G2</accession>
<feature type="region of interest" description="Disordered" evidence="1">
    <location>
        <begin position="40"/>
        <end position="72"/>
    </location>
</feature>
<dbReference type="KEGG" id="pbl:PAAG_07403"/>
<feature type="transmembrane region" description="Helical" evidence="2">
    <location>
        <begin position="12"/>
        <end position="31"/>
    </location>
</feature>
<name>C1H9G2_PARBA</name>
<keyword evidence="2" id="KW-1133">Transmembrane helix</keyword>
<evidence type="ECO:0000313" key="3">
    <source>
        <dbReference type="EMBL" id="EEH36985.1"/>
    </source>
</evidence>
<dbReference type="RefSeq" id="XP_002790544.1">
    <property type="nucleotide sequence ID" value="XM_002790498.1"/>
</dbReference>
<sequence>MPASTPTPIKYPGRRIGLATMVAAGFGYYLYTKSRAKHGRLIQPEERERYHAKGPPQTTEGSGKSARAKDIP</sequence>
<gene>
    <name evidence="3" type="ORF">PAAG_07403</name>
</gene>
<keyword evidence="4" id="KW-1185">Reference proteome</keyword>
<proteinExistence type="predicted"/>